<evidence type="ECO:0000313" key="5">
    <source>
        <dbReference type="Proteomes" id="UP001515500"/>
    </source>
</evidence>
<dbReference type="CDD" id="cd00756">
    <property type="entry name" value="MoaE"/>
    <property type="match status" value="1"/>
</dbReference>
<feature type="binding site" evidence="4">
    <location>
        <position position="132"/>
    </location>
    <ligand>
        <name>substrate</name>
    </ligand>
</feature>
<reference evidence="6" key="1">
    <citation type="submission" date="2025-08" db="UniProtKB">
        <authorList>
            <consortium name="RefSeq"/>
        </authorList>
    </citation>
    <scope>IDENTIFICATION</scope>
</reference>
<protein>
    <recommendedName>
        <fullName evidence="4">Molybdopterin synthase catalytic subunit</fullName>
        <ecNumber evidence="4">2.8.1.12</ecNumber>
    </recommendedName>
    <alternativeName>
        <fullName evidence="4">Molybdenum cofactor synthesis protein 2 large subunit</fullName>
    </alternativeName>
    <alternativeName>
        <fullName evidence="4">Molybdenum cofactor synthesis protein 2B</fullName>
        <shortName evidence="4">MOCS2B</shortName>
    </alternativeName>
</protein>
<dbReference type="Gene3D" id="3.90.1170.40">
    <property type="entry name" value="Molybdopterin biosynthesis MoaE subunit"/>
    <property type="match status" value="1"/>
</dbReference>
<name>A0AB40AYU1_DIOCR</name>
<evidence type="ECO:0000256" key="4">
    <source>
        <dbReference type="HAMAP-Rule" id="MF_03052"/>
    </source>
</evidence>
<dbReference type="GO" id="GO:0006777">
    <property type="term" value="P:Mo-molybdopterin cofactor biosynthetic process"/>
    <property type="evidence" value="ECO:0007669"/>
    <property type="project" value="UniProtKB-UniRule"/>
</dbReference>
<dbReference type="EC" id="2.8.1.12" evidence="4"/>
<evidence type="ECO:0000256" key="3">
    <source>
        <dbReference type="ARBA" id="ARBA00023150"/>
    </source>
</evidence>
<dbReference type="InterPro" id="IPR036563">
    <property type="entry name" value="MoaE_sf"/>
</dbReference>
<comment type="subunit">
    <text evidence="4">Heterotetramer; composed of 2 small (MOCS2A) and 2 large (MOCS2B) subunits.</text>
</comment>
<evidence type="ECO:0000256" key="2">
    <source>
        <dbReference type="ARBA" id="ARBA00022679"/>
    </source>
</evidence>
<comment type="similarity">
    <text evidence="4">Belongs to the MoaE family. MOCS2B subfamily.</text>
</comment>
<keyword evidence="2 4" id="KW-0808">Transferase</keyword>
<comment type="catalytic activity">
    <reaction evidence="4">
        <text>2 [molybdopterin-synthase sulfur-carrier protein]-C-terminal-Gly-aminoethanethioate + cyclic pyranopterin phosphate + H2O = molybdopterin + 2 [molybdopterin-synthase sulfur-carrier protein]-C-terminal Gly-Gly + 2 H(+)</text>
        <dbReference type="Rhea" id="RHEA:26333"/>
        <dbReference type="Rhea" id="RHEA-COMP:12202"/>
        <dbReference type="Rhea" id="RHEA-COMP:19907"/>
        <dbReference type="ChEBI" id="CHEBI:15377"/>
        <dbReference type="ChEBI" id="CHEBI:15378"/>
        <dbReference type="ChEBI" id="CHEBI:58698"/>
        <dbReference type="ChEBI" id="CHEBI:59648"/>
        <dbReference type="ChEBI" id="CHEBI:90778"/>
        <dbReference type="ChEBI" id="CHEBI:232372"/>
        <dbReference type="EC" id="2.8.1.12"/>
    </reaction>
</comment>
<dbReference type="FunFam" id="3.90.1170.40:FF:000002">
    <property type="entry name" value="Molybdopterin synthase catalytic subunit"/>
    <property type="match status" value="1"/>
</dbReference>
<evidence type="ECO:0000313" key="6">
    <source>
        <dbReference type="RefSeq" id="XP_039120212.1"/>
    </source>
</evidence>
<gene>
    <name evidence="6" type="primary">LOC120256617</name>
</gene>
<dbReference type="InterPro" id="IPR003448">
    <property type="entry name" value="Mopterin_biosynth_MoaE"/>
</dbReference>
<proteinExistence type="inferred from homology"/>
<dbReference type="RefSeq" id="XP_039120212.1">
    <property type="nucleotide sequence ID" value="XM_039264278.1"/>
</dbReference>
<dbReference type="Proteomes" id="UP001515500">
    <property type="component" value="Unplaced"/>
</dbReference>
<dbReference type="SUPFAM" id="SSF54690">
    <property type="entry name" value="Molybdopterin synthase subunit MoaE"/>
    <property type="match status" value="1"/>
</dbReference>
<dbReference type="InterPro" id="IPR028888">
    <property type="entry name" value="MOCS2B_euk"/>
</dbReference>
<dbReference type="Pfam" id="PF02391">
    <property type="entry name" value="MoaE"/>
    <property type="match status" value="1"/>
</dbReference>
<dbReference type="GeneID" id="120256617"/>
<dbReference type="AlphaFoldDB" id="A0AB40AYU1"/>
<accession>A0AB40AYU1</accession>
<keyword evidence="5" id="KW-1185">Reference proteome</keyword>
<keyword evidence="1 4" id="KW-0963">Cytoplasm</keyword>
<comment type="subcellular location">
    <subcellularLocation>
        <location evidence="4">Cytoplasm</location>
    </subcellularLocation>
</comment>
<sequence>MAAVVIGEEADGDQTLIDVLEPSNGPIDIVRYVNFVRDPAAGAIATFEGTTRDTFEGKRVVELRYEGYVPMASRQLRVICDAAREMWAVRRMAAAHRLGTVGVGEASVFVAVSAEHRAEAMEACRYVIDEVKASVPIWKKEVYDDGEVWKENKEFVERRPELGFGMKTKVHDKVSRCCGHKVRVEAEGEEPK</sequence>
<keyword evidence="3 4" id="KW-0501">Molybdenum cofactor biosynthesis</keyword>
<feature type="binding site" evidence="4">
    <location>
        <begin position="116"/>
        <end position="117"/>
    </location>
    <ligand>
        <name>substrate</name>
    </ligand>
</feature>
<dbReference type="GO" id="GO:1990140">
    <property type="term" value="C:molybdopterin synthase complex"/>
    <property type="evidence" value="ECO:0007669"/>
    <property type="project" value="UniProtKB-UniRule"/>
</dbReference>
<dbReference type="HAMAP" id="MF_03052">
    <property type="entry name" value="MOC2B"/>
    <property type="match status" value="1"/>
</dbReference>
<dbReference type="GO" id="GO:0030366">
    <property type="term" value="F:molybdopterin synthase activity"/>
    <property type="evidence" value="ECO:0007669"/>
    <property type="project" value="UniProtKB-UniRule"/>
</dbReference>
<dbReference type="PANTHER" id="PTHR23404">
    <property type="entry name" value="MOLYBDOPTERIN SYNTHASE RELATED"/>
    <property type="match status" value="1"/>
</dbReference>
<organism evidence="5 6">
    <name type="scientific">Dioscorea cayennensis subsp. rotundata</name>
    <name type="common">White Guinea yam</name>
    <name type="synonym">Dioscorea rotundata</name>
    <dbReference type="NCBI Taxonomy" id="55577"/>
    <lineage>
        <taxon>Eukaryota</taxon>
        <taxon>Viridiplantae</taxon>
        <taxon>Streptophyta</taxon>
        <taxon>Embryophyta</taxon>
        <taxon>Tracheophyta</taxon>
        <taxon>Spermatophyta</taxon>
        <taxon>Magnoliopsida</taxon>
        <taxon>Liliopsida</taxon>
        <taxon>Dioscoreales</taxon>
        <taxon>Dioscoreaceae</taxon>
        <taxon>Dioscorea</taxon>
    </lineage>
</organism>
<evidence type="ECO:0000256" key="1">
    <source>
        <dbReference type="ARBA" id="ARBA00022490"/>
    </source>
</evidence>
<feature type="binding site" evidence="4">
    <location>
        <begin position="139"/>
        <end position="141"/>
    </location>
    <ligand>
        <name>substrate</name>
    </ligand>
</feature>
<comment type="pathway">
    <text evidence="4">Cofactor biosynthesis; molybdopterin biosynthesis.</text>
</comment>
<comment type="function">
    <text evidence="4">Catalytic subunit of the molybdopterin synthase complex, a complex that catalyzes the conversion of precursor Z into molybdopterin. Acts by mediating the incorporation of 2 sulfur atoms from thiocarboxylated MOCS2A into precursor Z to generate a dithiolene group.</text>
</comment>